<dbReference type="InterPro" id="IPR044152">
    <property type="entry name" value="YqjM-like"/>
</dbReference>
<feature type="region of interest" description="Disordered" evidence="6">
    <location>
        <begin position="113"/>
        <end position="132"/>
    </location>
</feature>
<dbReference type="AlphaFoldDB" id="A0A0D0H7H0"/>
<dbReference type="InterPro" id="IPR013785">
    <property type="entry name" value="Aldolase_TIM"/>
</dbReference>
<evidence type="ECO:0000256" key="6">
    <source>
        <dbReference type="SAM" id="MobiDB-lite"/>
    </source>
</evidence>
<comment type="caution">
    <text evidence="8">The sequence shown here is derived from an EMBL/GenBank/DDBJ whole genome shotgun (WGS) entry which is preliminary data.</text>
</comment>
<gene>
    <name evidence="8" type="ORF">SD72_04680</name>
</gene>
<dbReference type="OrthoDB" id="3169239at2"/>
<keyword evidence="9" id="KW-1185">Reference proteome</keyword>
<dbReference type="SUPFAM" id="SSF51395">
    <property type="entry name" value="FMN-linked oxidoreductases"/>
    <property type="match status" value="1"/>
</dbReference>
<evidence type="ECO:0000313" key="8">
    <source>
        <dbReference type="EMBL" id="KIP53135.1"/>
    </source>
</evidence>
<keyword evidence="3" id="KW-0288">FMN</keyword>
<comment type="cofactor">
    <cofactor evidence="1">
        <name>FMN</name>
        <dbReference type="ChEBI" id="CHEBI:58210"/>
    </cofactor>
</comment>
<keyword evidence="2" id="KW-0285">Flavoprotein</keyword>
<dbReference type="GO" id="GO:0003959">
    <property type="term" value="F:NADPH dehydrogenase activity"/>
    <property type="evidence" value="ECO:0007669"/>
    <property type="project" value="InterPro"/>
</dbReference>
<accession>A0A0D0H7H0</accession>
<dbReference type="GO" id="GO:0010181">
    <property type="term" value="F:FMN binding"/>
    <property type="evidence" value="ECO:0007669"/>
    <property type="project" value="InterPro"/>
</dbReference>
<dbReference type="CDD" id="cd02932">
    <property type="entry name" value="OYE_YqiM_FMN"/>
    <property type="match status" value="1"/>
</dbReference>
<evidence type="ECO:0000313" key="9">
    <source>
        <dbReference type="Proteomes" id="UP000032120"/>
    </source>
</evidence>
<keyword evidence="4" id="KW-0521">NADP</keyword>
<feature type="domain" description="NADH:flavin oxidoreductase/NADH oxidase N-terminal" evidence="7">
    <location>
        <begin position="6"/>
        <end position="340"/>
    </location>
</feature>
<dbReference type="Pfam" id="PF00724">
    <property type="entry name" value="Oxidored_FMN"/>
    <property type="match status" value="1"/>
</dbReference>
<dbReference type="PANTHER" id="PTHR43303">
    <property type="entry name" value="NADPH DEHYDROGENASE C23G7.10C-RELATED"/>
    <property type="match status" value="1"/>
</dbReference>
<evidence type="ECO:0000256" key="3">
    <source>
        <dbReference type="ARBA" id="ARBA00022643"/>
    </source>
</evidence>
<dbReference type="RefSeq" id="WP_042543278.1">
    <property type="nucleotide sequence ID" value="NZ_JXSQ01000004.1"/>
</dbReference>
<dbReference type="GO" id="GO:0050661">
    <property type="term" value="F:NADP binding"/>
    <property type="evidence" value="ECO:0007669"/>
    <property type="project" value="InterPro"/>
</dbReference>
<dbReference type="Proteomes" id="UP000032120">
    <property type="component" value="Unassembled WGS sequence"/>
</dbReference>
<dbReference type="Gene3D" id="3.20.20.70">
    <property type="entry name" value="Aldolase class I"/>
    <property type="match status" value="1"/>
</dbReference>
<dbReference type="EMBL" id="JXSQ01000004">
    <property type="protein sequence ID" value="KIP53135.1"/>
    <property type="molecule type" value="Genomic_DNA"/>
</dbReference>
<evidence type="ECO:0000259" key="7">
    <source>
        <dbReference type="Pfam" id="PF00724"/>
    </source>
</evidence>
<proteinExistence type="predicted"/>
<evidence type="ECO:0000256" key="4">
    <source>
        <dbReference type="ARBA" id="ARBA00022857"/>
    </source>
</evidence>
<dbReference type="PANTHER" id="PTHR43303:SF4">
    <property type="entry name" value="NADPH DEHYDROGENASE C23G7.10C-RELATED"/>
    <property type="match status" value="1"/>
</dbReference>
<keyword evidence="5" id="KW-0560">Oxidoreductase</keyword>
<organism evidence="8 9">
    <name type="scientific">Leucobacter komagatae</name>
    <dbReference type="NCBI Taxonomy" id="55969"/>
    <lineage>
        <taxon>Bacteria</taxon>
        <taxon>Bacillati</taxon>
        <taxon>Actinomycetota</taxon>
        <taxon>Actinomycetes</taxon>
        <taxon>Micrococcales</taxon>
        <taxon>Microbacteriaceae</taxon>
        <taxon>Leucobacter</taxon>
    </lineage>
</organism>
<sequence length="362" mass="38455">MAHPLLFEPFALRGLTVRNRLWVAPMCQYSVTERDGVPRDWHLQHIGALARGGAGLVVMEATAVAPEGRISPEDLGLWNEEQQAAFARISGIAHAHGAAIAVQLAHAGRKASTYRSWPGEPNGSVPQSEGGWETVAPSALPFDEQYATPRELTVDEIAGLVGAFSAAASRAVQAGFDAVEVHAAHGYLLQEFLSPLSNHREDAYGGPLENRARFTREVIRAIRGDHPDLPIIVRISGTDWVDGGFTVEEAATVSEWFAEDGADLVDVSSAGNSPLSVIPVGPSYQVPLAARVRRAGALAVGAVGAITSAQQAEGILVTGQADVISLGRPLLANPHLPLQWAAELRSPNAAGLVPPQYHRARF</sequence>
<name>A0A0D0H7H0_9MICO</name>
<evidence type="ECO:0000256" key="5">
    <source>
        <dbReference type="ARBA" id="ARBA00023002"/>
    </source>
</evidence>
<protein>
    <submittedName>
        <fullName evidence="8">Oxidoreductase</fullName>
    </submittedName>
</protein>
<reference evidence="8 9" key="1">
    <citation type="submission" date="2015-01" db="EMBL/GenBank/DDBJ databases">
        <title>Draft genome sequence of Leucobacter komagatae strain VKM ST2845.</title>
        <authorList>
            <person name="Karlyshev A.V."/>
            <person name="Kudryashova E.B."/>
        </authorList>
    </citation>
    <scope>NUCLEOTIDE SEQUENCE [LARGE SCALE GENOMIC DNA]</scope>
    <source>
        <strain evidence="8 9">VKM ST2845</strain>
    </source>
</reference>
<evidence type="ECO:0000256" key="2">
    <source>
        <dbReference type="ARBA" id="ARBA00022630"/>
    </source>
</evidence>
<evidence type="ECO:0000256" key="1">
    <source>
        <dbReference type="ARBA" id="ARBA00001917"/>
    </source>
</evidence>
<dbReference type="InterPro" id="IPR001155">
    <property type="entry name" value="OxRdtase_FMN_N"/>
</dbReference>